<dbReference type="Proteomes" id="UP000006753">
    <property type="component" value="Unassembled WGS sequence"/>
</dbReference>
<dbReference type="GO" id="GO:0005199">
    <property type="term" value="F:structural constituent of cell wall"/>
    <property type="evidence" value="ECO:0007669"/>
    <property type="project" value="InterPro"/>
</dbReference>
<dbReference type="PANTHER" id="PTHR35523">
    <property type="entry name" value="CELL WALL PROTEIN SED1"/>
    <property type="match status" value="1"/>
</dbReference>
<evidence type="ECO:0000313" key="4">
    <source>
        <dbReference type="Proteomes" id="UP000006753"/>
    </source>
</evidence>
<feature type="compositionally biased region" description="Low complexity" evidence="1">
    <location>
        <begin position="135"/>
        <end position="152"/>
    </location>
</feature>
<dbReference type="KEGG" id="mbe:MBM_06673"/>
<dbReference type="HOGENOM" id="CLU_1354881_0_0_1"/>
<sequence>MKFSVVSVLALASGALAGAYSNDTVVYETITTTALTTWFWEGAASDCQTTSANFGEDCPSATTIVHGTQTYTVTEATTLTITDCPCTFTQPIISKPTPSTVLYTSCPPTSDAGTPATYPAGPPAASGPVYSNPLTTYPAGAPTTKPAGATKPIGPEKPSGTASYATPATSYPATFTGAASAHQVGGGLVVGAAAAALAAFAL</sequence>
<dbReference type="OMA" id="VVYETIT"/>
<gene>
    <name evidence="3" type="ORF">MBM_06673</name>
</gene>
<feature type="chain" id="PRO_5003854666" evidence="2">
    <location>
        <begin position="22"/>
        <end position="202"/>
    </location>
</feature>
<dbReference type="GO" id="GO:0009277">
    <property type="term" value="C:fungal-type cell wall"/>
    <property type="evidence" value="ECO:0007669"/>
    <property type="project" value="TreeGrafter"/>
</dbReference>
<dbReference type="AlphaFoldDB" id="K1WSQ5"/>
<dbReference type="InParanoid" id="K1WSQ5"/>
<name>K1WSQ5_MARBU</name>
<dbReference type="OrthoDB" id="4094614at2759"/>
<proteinExistence type="predicted"/>
<dbReference type="eggNOG" id="ENOG502S7XK">
    <property type="taxonomic scope" value="Eukaryota"/>
</dbReference>
<feature type="signal peptide" evidence="2">
    <location>
        <begin position="1"/>
        <end position="21"/>
    </location>
</feature>
<dbReference type="PANTHER" id="PTHR35523:SF1">
    <property type="entry name" value="CELL WALL PROTEIN SED1"/>
    <property type="match status" value="1"/>
</dbReference>
<evidence type="ECO:0000256" key="2">
    <source>
        <dbReference type="SAM" id="SignalP"/>
    </source>
</evidence>
<dbReference type="InterPro" id="IPR038843">
    <property type="entry name" value="Sed1/Spi1"/>
</dbReference>
<keyword evidence="4" id="KW-1185">Reference proteome</keyword>
<feature type="region of interest" description="Disordered" evidence="1">
    <location>
        <begin position="135"/>
        <end position="165"/>
    </location>
</feature>
<dbReference type="GO" id="GO:0031505">
    <property type="term" value="P:fungal-type cell wall organization"/>
    <property type="evidence" value="ECO:0007669"/>
    <property type="project" value="InterPro"/>
</dbReference>
<organism evidence="3 4">
    <name type="scientific">Marssonina brunnea f. sp. multigermtubi (strain MB_m1)</name>
    <name type="common">Marssonina leaf spot fungus</name>
    <dbReference type="NCBI Taxonomy" id="1072389"/>
    <lineage>
        <taxon>Eukaryota</taxon>
        <taxon>Fungi</taxon>
        <taxon>Dikarya</taxon>
        <taxon>Ascomycota</taxon>
        <taxon>Pezizomycotina</taxon>
        <taxon>Leotiomycetes</taxon>
        <taxon>Helotiales</taxon>
        <taxon>Drepanopezizaceae</taxon>
        <taxon>Drepanopeziza</taxon>
    </lineage>
</organism>
<reference evidence="3 4" key="1">
    <citation type="journal article" date="2012" name="BMC Genomics">
        <title>Sequencing the genome of Marssonina brunnea reveals fungus-poplar co-evolution.</title>
        <authorList>
            <person name="Zhu S."/>
            <person name="Cao Y.-Z."/>
            <person name="Jiang C."/>
            <person name="Tan B.-Y."/>
            <person name="Wang Z."/>
            <person name="Feng S."/>
            <person name="Zhang L."/>
            <person name="Su X.-H."/>
            <person name="Brejova B."/>
            <person name="Vinar T."/>
            <person name="Xu M."/>
            <person name="Wang M.-X."/>
            <person name="Zhang S.-G."/>
            <person name="Huang M.-R."/>
            <person name="Wu R."/>
            <person name="Zhou Y."/>
        </authorList>
    </citation>
    <scope>NUCLEOTIDE SEQUENCE [LARGE SCALE GENOMIC DNA]</scope>
    <source>
        <strain evidence="3 4">MB_m1</strain>
    </source>
</reference>
<dbReference type="EMBL" id="JH921442">
    <property type="protein sequence ID" value="EKD15457.1"/>
    <property type="molecule type" value="Genomic_DNA"/>
</dbReference>
<evidence type="ECO:0000313" key="3">
    <source>
        <dbReference type="EMBL" id="EKD15457.1"/>
    </source>
</evidence>
<keyword evidence="2" id="KW-0732">Signal</keyword>
<evidence type="ECO:0000256" key="1">
    <source>
        <dbReference type="SAM" id="MobiDB-lite"/>
    </source>
</evidence>
<accession>K1WSQ5</accession>
<protein>
    <submittedName>
        <fullName evidence="3">Mmc protein</fullName>
    </submittedName>
</protein>